<feature type="region of interest" description="Disordered" evidence="1">
    <location>
        <begin position="207"/>
        <end position="226"/>
    </location>
</feature>
<dbReference type="InterPro" id="IPR027266">
    <property type="entry name" value="TrmE/GcvT-like"/>
</dbReference>
<organism evidence="2">
    <name type="scientific">marine metagenome</name>
    <dbReference type="NCBI Taxonomy" id="408172"/>
    <lineage>
        <taxon>unclassified sequences</taxon>
        <taxon>metagenomes</taxon>
        <taxon>ecological metagenomes</taxon>
    </lineage>
</organism>
<name>A0A382EIT2_9ZZZZ</name>
<dbReference type="Gene3D" id="3.30.70.1520">
    <property type="entry name" value="Heterotetrameric sarcosine oxidase"/>
    <property type="match status" value="1"/>
</dbReference>
<dbReference type="AlphaFoldDB" id="A0A382EIT2"/>
<feature type="non-terminal residue" evidence="2">
    <location>
        <position position="1"/>
    </location>
</feature>
<proteinExistence type="predicted"/>
<sequence>VDQSNIFKVSPLIDHADVSSQIGVDGRSGVIFEELAFCVHLNLRCDPSDSQTLTAASTALGVGLPLVPNTFHEASDIRIHWLGPDEWLVLAPMTHIHLFKKINSAWTGFHHSVTDITGGQTVVRIEGERAREVLNQGCTLDLHQRVFKVGQCAQSLLAHVPVLISRCTDNGNGTCRFDLVVRRSYADHLVRWLVDAAREIGFVNRLGSPRQRTSPTNRSQMWPASK</sequence>
<dbReference type="SUPFAM" id="SSF103025">
    <property type="entry name" value="Folate-binding domain"/>
    <property type="match status" value="1"/>
</dbReference>
<dbReference type="Pfam" id="PF04268">
    <property type="entry name" value="SoxG"/>
    <property type="match status" value="1"/>
</dbReference>
<reference evidence="2" key="1">
    <citation type="submission" date="2018-05" db="EMBL/GenBank/DDBJ databases">
        <authorList>
            <person name="Lanie J.A."/>
            <person name="Ng W.-L."/>
            <person name="Kazmierczak K.M."/>
            <person name="Andrzejewski T.M."/>
            <person name="Davidsen T.M."/>
            <person name="Wayne K.J."/>
            <person name="Tettelin H."/>
            <person name="Glass J.I."/>
            <person name="Rusch D."/>
            <person name="Podicherti R."/>
            <person name="Tsui H.-C.T."/>
            <person name="Winkler M.E."/>
        </authorList>
    </citation>
    <scope>NUCLEOTIDE SEQUENCE</scope>
</reference>
<dbReference type="EMBL" id="UINC01044584">
    <property type="protein sequence ID" value="SVB50232.1"/>
    <property type="molecule type" value="Genomic_DNA"/>
</dbReference>
<accession>A0A382EIT2</accession>
<dbReference type="InterPro" id="IPR007375">
    <property type="entry name" value="SoxG"/>
</dbReference>
<dbReference type="Gene3D" id="3.30.1360.120">
    <property type="entry name" value="Probable tRNA modification gtpase trme, domain 1"/>
    <property type="match status" value="1"/>
</dbReference>
<evidence type="ECO:0000256" key="1">
    <source>
        <dbReference type="SAM" id="MobiDB-lite"/>
    </source>
</evidence>
<feature type="compositionally biased region" description="Polar residues" evidence="1">
    <location>
        <begin position="210"/>
        <end position="226"/>
    </location>
</feature>
<evidence type="ECO:0008006" key="3">
    <source>
        <dbReference type="Google" id="ProtNLM"/>
    </source>
</evidence>
<evidence type="ECO:0000313" key="2">
    <source>
        <dbReference type="EMBL" id="SVB50232.1"/>
    </source>
</evidence>
<gene>
    <name evidence="2" type="ORF">METZ01_LOCUS203086</name>
</gene>
<protein>
    <recommendedName>
        <fullName evidence="3">Aminomethyltransferase folate-binding domain-containing protein</fullName>
    </recommendedName>
</protein>